<evidence type="ECO:0000259" key="1">
    <source>
        <dbReference type="SMART" id="SM00943"/>
    </source>
</evidence>
<feature type="domain" description="DNA primase/polymerase bifunctional N-terminal" evidence="1">
    <location>
        <begin position="5"/>
        <end position="168"/>
    </location>
</feature>
<dbReference type="STRING" id="1434232.MAIT1_04555"/>
<dbReference type="Pfam" id="PF09250">
    <property type="entry name" value="Prim-Pol"/>
    <property type="match status" value="1"/>
</dbReference>
<reference evidence="2 3" key="1">
    <citation type="journal article" date="2016" name="BMC Genomics">
        <title>Combined genomic and structural analyses of a cultured magnetotactic bacterium reveals its niche adaptation to a dynamic environment.</title>
        <authorList>
            <person name="Araujo A.C."/>
            <person name="Morillo V."/>
            <person name="Cypriano J."/>
            <person name="Teixeira L.C."/>
            <person name="Leao P."/>
            <person name="Lyra S."/>
            <person name="Almeida L.G."/>
            <person name="Bazylinski D.A."/>
            <person name="Vasconcellos A.T."/>
            <person name="Abreu F."/>
            <person name="Lins U."/>
        </authorList>
    </citation>
    <scope>NUCLEOTIDE SEQUENCE [LARGE SCALE GENOMIC DNA]</scope>
    <source>
        <strain evidence="2 3">IT-1</strain>
    </source>
</reference>
<name>A0A1Y2KAD6_9PROT</name>
<dbReference type="Pfam" id="PF13148">
    <property type="entry name" value="DUF3987"/>
    <property type="match status" value="1"/>
</dbReference>
<gene>
    <name evidence="2" type="ORF">MAIT1_04555</name>
</gene>
<proteinExistence type="predicted"/>
<dbReference type="AlphaFoldDB" id="A0A1Y2KAD6"/>
<dbReference type="InterPro" id="IPR015330">
    <property type="entry name" value="DNA_primase/pol_bifunc_N"/>
</dbReference>
<dbReference type="Proteomes" id="UP000194003">
    <property type="component" value="Unassembled WGS sequence"/>
</dbReference>
<dbReference type="SUPFAM" id="SSF56747">
    <property type="entry name" value="Prim-pol domain"/>
    <property type="match status" value="1"/>
</dbReference>
<dbReference type="InterPro" id="IPR025048">
    <property type="entry name" value="DUF3987"/>
</dbReference>
<organism evidence="2 3">
    <name type="scientific">Magnetofaba australis IT-1</name>
    <dbReference type="NCBI Taxonomy" id="1434232"/>
    <lineage>
        <taxon>Bacteria</taxon>
        <taxon>Pseudomonadati</taxon>
        <taxon>Pseudomonadota</taxon>
        <taxon>Magnetococcia</taxon>
        <taxon>Magnetococcales</taxon>
        <taxon>Magnetococcaceae</taxon>
        <taxon>Magnetofaba</taxon>
    </lineage>
</organism>
<dbReference type="EMBL" id="LVJN01000012">
    <property type="protein sequence ID" value="OSM07678.1"/>
    <property type="molecule type" value="Genomic_DNA"/>
</dbReference>
<evidence type="ECO:0000313" key="3">
    <source>
        <dbReference type="Proteomes" id="UP000194003"/>
    </source>
</evidence>
<accession>A0A1Y2KAD6</accession>
<dbReference type="SMART" id="SM00943">
    <property type="entry name" value="Prim-Pol"/>
    <property type="match status" value="1"/>
</dbReference>
<evidence type="ECO:0000313" key="2">
    <source>
        <dbReference type="EMBL" id="OSM07678.1"/>
    </source>
</evidence>
<protein>
    <recommendedName>
        <fullName evidence="1">DNA primase/polymerase bifunctional N-terminal domain-containing protein</fullName>
    </recommendedName>
</protein>
<sequence>MHEYGDRLLANGYPILPIMPGEKKPGRFQRGQWVDYPGWTKHGERGATDIELAAWKGWPEAGIGIAGGFIVGVDIDIADDAGLSDRIQALAFETLGQTPAIRIGRPPKRMLVYRTATPFKGIKAHPLEVLCQGQQFVAYAIHPETGQPYQWPVRCLTEIVLEELPETSETEVRRFLEQALAMLPQEMRPKRTVVAHPMPHAAHAGEAYAEAALRGEVAKVASAPPGCRNDTLNTAAFALGTLIGSGQLPQETAESRLMAAAMAAGLTEREARATIASGINAGVSHPREVAASIPRLAGPHPAQRLIDQAGKQQPAQEEQVQAFPDPGFDPLDVDGVLKELIDYMLATATRPQPVLALGNALCALGAIMGRRYRTETNLRTNLYVVGIADSGSGKNHSREIINELFMEAGLGRFLGGHRIASGAGLLNAIHQQPAILFQQDEFGMFLHAAADRRRSPRHITDILDIMTEMFTAAGSLFLGTEYAGRDGKNPRKDINQPCLCIYGTTTPNHFWNALQSANVGDGSLARFIILQTEDDYPEENRNRAVRETPASLMEGIKRIADGGKPGEGNLAGMLPGPETAVNPMTATISPQARELFRSLSDEVTERLRQARGTPYTSVLSRIGENAAKIALVRAVSFDPEQPVIREADASWAIRLVQHSVATVIEQVERHVADNQVEHNHKRVLEIIRKSGAGGINRSQLCRKSRFLTKRERDEILSELVEAGDVLVWTQPSGTPKPITLYTVAESEMVDGNAP</sequence>
<comment type="caution">
    <text evidence="2">The sequence shown here is derived from an EMBL/GenBank/DDBJ whole genome shotgun (WGS) entry which is preliminary data.</text>
</comment>
<keyword evidence="3" id="KW-1185">Reference proteome</keyword>